<dbReference type="InterPro" id="IPR005024">
    <property type="entry name" value="Snf7_fam"/>
</dbReference>
<name>A0ABQ9YHC7_9EUKA</name>
<dbReference type="EMBL" id="JARBJD010000007">
    <property type="protein sequence ID" value="KAK2963147.1"/>
    <property type="molecule type" value="Genomic_DNA"/>
</dbReference>
<organism evidence="1 2">
    <name type="scientific">Blattamonas nauphoetae</name>
    <dbReference type="NCBI Taxonomy" id="2049346"/>
    <lineage>
        <taxon>Eukaryota</taxon>
        <taxon>Metamonada</taxon>
        <taxon>Preaxostyla</taxon>
        <taxon>Oxymonadida</taxon>
        <taxon>Blattamonas</taxon>
    </lineage>
</organism>
<evidence type="ECO:0000313" key="1">
    <source>
        <dbReference type="EMBL" id="KAK2963147.1"/>
    </source>
</evidence>
<keyword evidence="2" id="KW-1185">Reference proteome</keyword>
<sequence>MPLFTKHQKQVSPTQSLEDVTRLLGRLDSSNNIIAMRITSLTQQISNLLKQQNKTDAIPLVKEKKLHLQSLEEISDIRLSLISLQEHLESIVQQQQIHSAMDLANEVMKQQLNQLDPDQIVSLSDALEQADKLNGLLLRGFGTTPTMTDEEAMDELNRLSTK</sequence>
<protein>
    <submittedName>
        <fullName evidence="1">Uncharacterized protein</fullName>
    </submittedName>
</protein>
<comment type="caution">
    <text evidence="1">The sequence shown here is derived from an EMBL/GenBank/DDBJ whole genome shotgun (WGS) entry which is preliminary data.</text>
</comment>
<proteinExistence type="predicted"/>
<dbReference type="Proteomes" id="UP001281761">
    <property type="component" value="Unassembled WGS sequence"/>
</dbReference>
<evidence type="ECO:0000313" key="2">
    <source>
        <dbReference type="Proteomes" id="UP001281761"/>
    </source>
</evidence>
<gene>
    <name evidence="1" type="ORF">BLNAU_1680</name>
</gene>
<reference evidence="1 2" key="1">
    <citation type="journal article" date="2022" name="bioRxiv">
        <title>Genomics of Preaxostyla Flagellates Illuminates Evolutionary Transitions and the Path Towards Mitochondrial Loss.</title>
        <authorList>
            <person name="Novak L.V.F."/>
            <person name="Treitli S.C."/>
            <person name="Pyrih J."/>
            <person name="Halakuc P."/>
            <person name="Pipaliya S.V."/>
            <person name="Vacek V."/>
            <person name="Brzon O."/>
            <person name="Soukal P."/>
            <person name="Eme L."/>
            <person name="Dacks J.B."/>
            <person name="Karnkowska A."/>
            <person name="Elias M."/>
            <person name="Hampl V."/>
        </authorList>
    </citation>
    <scope>NUCLEOTIDE SEQUENCE [LARGE SCALE GENOMIC DNA]</scope>
    <source>
        <strain evidence="1">NAU3</strain>
        <tissue evidence="1">Gut</tissue>
    </source>
</reference>
<accession>A0ABQ9YHC7</accession>
<dbReference type="Pfam" id="PF03357">
    <property type="entry name" value="Snf7"/>
    <property type="match status" value="1"/>
</dbReference>